<feature type="transmembrane region" description="Helical" evidence="7">
    <location>
        <begin position="400"/>
        <end position="417"/>
    </location>
</feature>
<dbReference type="Proteomes" id="UP000501812">
    <property type="component" value="Chromosome"/>
</dbReference>
<feature type="transmembrane region" description="Helical" evidence="7">
    <location>
        <begin position="546"/>
        <end position="572"/>
    </location>
</feature>
<evidence type="ECO:0000256" key="5">
    <source>
        <dbReference type="ARBA" id="ARBA00022833"/>
    </source>
</evidence>
<organism evidence="8 9">
    <name type="scientific">Luteolibacter luteus</name>
    <dbReference type="NCBI Taxonomy" id="2728835"/>
    <lineage>
        <taxon>Bacteria</taxon>
        <taxon>Pseudomonadati</taxon>
        <taxon>Verrucomicrobiota</taxon>
        <taxon>Verrucomicrobiia</taxon>
        <taxon>Verrucomicrobiales</taxon>
        <taxon>Verrucomicrobiaceae</taxon>
        <taxon>Luteolibacter</taxon>
    </lineage>
</organism>
<reference evidence="8 9" key="1">
    <citation type="submission" date="2020-04" db="EMBL/GenBank/DDBJ databases">
        <title>Luteolibacter sp. G-1-1-1 isolated from soil.</title>
        <authorList>
            <person name="Dahal R.H."/>
        </authorList>
    </citation>
    <scope>NUCLEOTIDE SEQUENCE [LARGE SCALE GENOMIC DNA]</scope>
    <source>
        <strain evidence="8 9">G-1-1-1</strain>
    </source>
</reference>
<feature type="transmembrane region" description="Helical" evidence="7">
    <location>
        <begin position="12"/>
        <end position="33"/>
    </location>
</feature>
<keyword evidence="4" id="KW-0378">Hydrolase</keyword>
<dbReference type="KEGG" id="luo:HHL09_21970"/>
<evidence type="ECO:0000313" key="9">
    <source>
        <dbReference type="Proteomes" id="UP000501812"/>
    </source>
</evidence>
<dbReference type="AlphaFoldDB" id="A0A858RNM7"/>
<evidence type="ECO:0000256" key="6">
    <source>
        <dbReference type="ARBA" id="ARBA00023049"/>
    </source>
</evidence>
<comment type="cofactor">
    <cofactor evidence="1">
        <name>Zn(2+)</name>
        <dbReference type="ChEBI" id="CHEBI:29105"/>
    </cofactor>
</comment>
<dbReference type="PANTHER" id="PTHR39188:SF3">
    <property type="entry name" value="STAGE IV SPORULATION PROTEIN FB"/>
    <property type="match status" value="1"/>
</dbReference>
<keyword evidence="7" id="KW-1133">Transmembrane helix</keyword>
<keyword evidence="5" id="KW-0862">Zinc</keyword>
<feature type="transmembrane region" description="Helical" evidence="7">
    <location>
        <begin position="438"/>
        <end position="456"/>
    </location>
</feature>
<keyword evidence="9" id="KW-1185">Reference proteome</keyword>
<dbReference type="EMBL" id="CP051774">
    <property type="protein sequence ID" value="QJE98335.1"/>
    <property type="molecule type" value="Genomic_DNA"/>
</dbReference>
<accession>A0A858RNM7</accession>
<gene>
    <name evidence="8" type="ORF">HHL09_21970</name>
</gene>
<keyword evidence="7" id="KW-0812">Transmembrane</keyword>
<evidence type="ECO:0000256" key="3">
    <source>
        <dbReference type="ARBA" id="ARBA00022670"/>
    </source>
</evidence>
<evidence type="ECO:0000256" key="4">
    <source>
        <dbReference type="ARBA" id="ARBA00022801"/>
    </source>
</evidence>
<evidence type="ECO:0000256" key="2">
    <source>
        <dbReference type="ARBA" id="ARBA00007931"/>
    </source>
</evidence>
<evidence type="ECO:0000256" key="7">
    <source>
        <dbReference type="SAM" id="Phobius"/>
    </source>
</evidence>
<keyword evidence="7" id="KW-0472">Membrane</keyword>
<protein>
    <recommendedName>
        <fullName evidence="10">Site-2 protease family protein</fullName>
    </recommendedName>
</protein>
<feature type="transmembrane region" description="Helical" evidence="7">
    <location>
        <begin position="293"/>
        <end position="311"/>
    </location>
</feature>
<keyword evidence="6" id="KW-0482">Metalloprotease</keyword>
<name>A0A858RNM7_9BACT</name>
<evidence type="ECO:0000313" key="8">
    <source>
        <dbReference type="EMBL" id="QJE98335.1"/>
    </source>
</evidence>
<keyword evidence="3" id="KW-0645">Protease</keyword>
<dbReference type="GO" id="GO:0006508">
    <property type="term" value="P:proteolysis"/>
    <property type="evidence" value="ECO:0007669"/>
    <property type="project" value="UniProtKB-KW"/>
</dbReference>
<evidence type="ECO:0000256" key="1">
    <source>
        <dbReference type="ARBA" id="ARBA00001947"/>
    </source>
</evidence>
<sequence>MSPFNLLLPSWWFAAYLGVVVLCPALVLVFTMVKLRGKRWRMTARRPIPPAKISEELLRFSQPWIGRLGFLGFPLQECTEDEGLEEISWRMANPVTKALAILEGKASADGSSPRFKLTLMSFLSDGRVIATADRPYAPQLPQHWQLSYRNFPTIEAQVQTHQASVEAAQGTATPILPAPQQLSIRLADEEQAVLDAMAASGDYLPNGETSPALQASTARLPKLAIREFLLLFNGGVSGRRRDIATVVKGKGKNDDDDMALSGATGPSVEELVERDIRRFRDLTKSASNNTYRAKKLGILIATVIVVVAALGRDSIPLTILKVLTILAVHEFGHWIMMKAFGFTGMGRYFVPFFGPTDLGRKLQAPAWQHLVVILAGPVPGLFLGLLCLVAGFFFPIMPAAILNIAALAVVMNSFYLLPFLPLDGGRVVDLLLFRDLPIFRPFFTGVSALATLIASFTVKSRVLRYIALGMFGGLAWDFKMIKVVRGGRKLGWAGGVEDETEALRKIFTGVRQEKNDAFLRSHDWFRQIDVLLGEVLRKKPKMITRFFGGGFYAVTSLLPLALVVGLATLVFMSGIHGMSKYAEASREFSESYPHRTSTLSEDRIEPFENLAATTADLMPEDDNGLVLPAAKRQELSGKANALAASLDKINWADAGQVNQEYLIEDSHLSIWMEVLCGRMEAATREGRLTEAARRAEVMLHAVSSLEPPRNQDQRELFRDAEMRALASVETLAASGKLDAATLSRIESRINQLNKAPLPEVENLLLVEGWASQHMERSLGLGDTREEVPSPASANSPEWLWKESYRQIRSALHGGLFESHATPATVALARHWKKSRKVGEIPAEMTEHPSLALGEADYIAAFCEGHRLATWRRLTALSALRLEAYRQKSGKLPETWEYPLAGGATLSLVRENGPRLKLVDQRNGTQKALPPWLGGGSLQGASLNHVCPLHGAEAPELSRK</sequence>
<evidence type="ECO:0008006" key="10">
    <source>
        <dbReference type="Google" id="ProtNLM"/>
    </source>
</evidence>
<dbReference type="PANTHER" id="PTHR39188">
    <property type="entry name" value="MEMBRANE-ASSOCIATED ZINC METALLOPROTEASE M50B"/>
    <property type="match status" value="1"/>
</dbReference>
<dbReference type="GO" id="GO:0008237">
    <property type="term" value="F:metallopeptidase activity"/>
    <property type="evidence" value="ECO:0007669"/>
    <property type="project" value="UniProtKB-KW"/>
</dbReference>
<dbReference type="RefSeq" id="WP_169456794.1">
    <property type="nucleotide sequence ID" value="NZ_CP051774.1"/>
</dbReference>
<comment type="similarity">
    <text evidence="2">Belongs to the peptidase M50B family.</text>
</comment>
<feature type="transmembrane region" description="Helical" evidence="7">
    <location>
        <begin position="370"/>
        <end position="394"/>
    </location>
</feature>
<proteinExistence type="inferred from homology"/>